<dbReference type="Ensembl" id="ENSGEVT00005026013.1">
    <property type="protein sequence ID" value="ENSGEVP00005024739.1"/>
    <property type="gene ID" value="ENSGEVG00005016750.1"/>
</dbReference>
<dbReference type="AlphaFoldDB" id="A0A8C4YF70"/>
<accession>A0A8C4YF70</accession>
<dbReference type="OrthoDB" id="65481at2759"/>
<dbReference type="GeneTree" id="ENSGT00940000160831"/>
<protein>
    <recommendedName>
        <fullName evidence="11">Tyrosine-protein kinase receptor</fullName>
        <ecNumber evidence="11">2.7.10.1</ecNumber>
    </recommendedName>
</protein>
<keyword evidence="11" id="KW-0472">Membrane</keyword>
<dbReference type="FunFam" id="1.10.510.10:FF:000341">
    <property type="entry name" value="Tyrosine-protein kinase receptor"/>
    <property type="match status" value="1"/>
</dbReference>
<dbReference type="FunFam" id="3.30.200.20:FF:000301">
    <property type="entry name" value="Tyrosine-protein kinase receptor"/>
    <property type="match status" value="1"/>
</dbReference>
<evidence type="ECO:0000256" key="9">
    <source>
        <dbReference type="ARBA" id="ARBA00051243"/>
    </source>
</evidence>
<dbReference type="InterPro" id="IPR020635">
    <property type="entry name" value="Tyr_kinase_cat_dom"/>
</dbReference>
<reference evidence="13" key="2">
    <citation type="submission" date="2025-09" db="UniProtKB">
        <authorList>
            <consortium name="Ensembl"/>
        </authorList>
    </citation>
    <scope>IDENTIFICATION</scope>
</reference>
<dbReference type="SUPFAM" id="SSF56112">
    <property type="entry name" value="Protein kinase-like (PK-like)"/>
    <property type="match status" value="1"/>
</dbReference>
<reference evidence="13" key="1">
    <citation type="submission" date="2025-08" db="UniProtKB">
        <authorList>
            <consortium name="Ensembl"/>
        </authorList>
    </citation>
    <scope>IDENTIFICATION</scope>
</reference>
<evidence type="ECO:0000256" key="4">
    <source>
        <dbReference type="ARBA" id="ARBA00022741"/>
    </source>
</evidence>
<dbReference type="InterPro" id="IPR017441">
    <property type="entry name" value="Protein_kinase_ATP_BS"/>
</dbReference>
<evidence type="ECO:0000256" key="8">
    <source>
        <dbReference type="ARBA" id="ARBA00023170"/>
    </source>
</evidence>
<evidence type="ECO:0000256" key="1">
    <source>
        <dbReference type="ARBA" id="ARBA00004479"/>
    </source>
</evidence>
<dbReference type="SMART" id="SM00219">
    <property type="entry name" value="TyrKc"/>
    <property type="match status" value="1"/>
</dbReference>
<sequence length="596" mass="66670">MKQIRNVREGPAGVLELDLVRYQATTGPCFLALAPADSNTQHSRNLDLYWVVLCSPHAEDLRLEGTWECSCFGSPEITGYAHSGKFHCSDFSSLQGEQRDTEGAVALLHCKLILVQLVIVSSGMSLMFICINPNAGKGLEKVQSPMFCFSLPVWHRIWKFRKSAQHGQIALVREDKELDQLRGLADAVGLSNACYAVSTLPTRAEIESLPVFPRDKLNLHNLLGSGAFGEVYEGTAVDITGAGNGEYKVAVKTLKKGATDYEKSEFLKEAHLMSKFDHPHILKLLGVCLLNEPQYIILELMEGGDLLSYLRGAREQKFRGPLLKVADLLSICLDICKGCVYLEKMHFIHRDLAARNCLVSVKEYTNLSRIVKIGDFGLARDVYKNDYYRKRGEGLLPVRWMAPESLIDGVFTNRSDVWAFGVLIWESLTLGHQPYPGYSNLDVLHHVQSGGRLELPNNCPDDLWDLMTKCWAQEPHNRPTFCYMQEQLQELRNSPMCCTPQLEDRMLSTGLLNHAFEDTDGDAPCTDSESTLSAALMETRNIEGLNYLVLVTESNQDQDKEKTPCANEEISKGKYPVLCHTFSSSEGVNYASDNDE</sequence>
<comment type="subcellular location">
    <subcellularLocation>
        <location evidence="1">Membrane</location>
        <topology evidence="1">Single-pass type I membrane protein</topology>
    </subcellularLocation>
</comment>
<keyword evidence="11" id="KW-0812">Transmembrane</keyword>
<evidence type="ECO:0000256" key="7">
    <source>
        <dbReference type="ARBA" id="ARBA00023137"/>
    </source>
</evidence>
<name>A0A8C4YF70_9SAUR</name>
<dbReference type="EC" id="2.7.10.1" evidence="11"/>
<gene>
    <name evidence="13" type="primary">ROS1</name>
</gene>
<organism evidence="13 14">
    <name type="scientific">Gopherus evgoodei</name>
    <name type="common">Goodes thornscrub tortoise</name>
    <dbReference type="NCBI Taxonomy" id="1825980"/>
    <lineage>
        <taxon>Eukaryota</taxon>
        <taxon>Metazoa</taxon>
        <taxon>Chordata</taxon>
        <taxon>Craniata</taxon>
        <taxon>Vertebrata</taxon>
        <taxon>Euteleostomi</taxon>
        <taxon>Archelosauria</taxon>
        <taxon>Testudinata</taxon>
        <taxon>Testudines</taxon>
        <taxon>Cryptodira</taxon>
        <taxon>Durocryptodira</taxon>
        <taxon>Testudinoidea</taxon>
        <taxon>Testudinidae</taxon>
        <taxon>Gopherus</taxon>
    </lineage>
</organism>
<keyword evidence="7" id="KW-0829">Tyrosine-protein kinase</keyword>
<keyword evidence="2 11" id="KW-0597">Phosphoprotein</keyword>
<dbReference type="PANTHER" id="PTHR24416">
    <property type="entry name" value="TYROSINE-PROTEIN KINASE RECEPTOR"/>
    <property type="match status" value="1"/>
</dbReference>
<evidence type="ECO:0000256" key="2">
    <source>
        <dbReference type="ARBA" id="ARBA00022553"/>
    </source>
</evidence>
<evidence type="ECO:0000256" key="6">
    <source>
        <dbReference type="ARBA" id="ARBA00022840"/>
    </source>
</evidence>
<keyword evidence="5" id="KW-0418">Kinase</keyword>
<evidence type="ECO:0000256" key="3">
    <source>
        <dbReference type="ARBA" id="ARBA00022679"/>
    </source>
</evidence>
<dbReference type="PROSITE" id="PS00239">
    <property type="entry name" value="RECEPTOR_TYR_KIN_II"/>
    <property type="match status" value="1"/>
</dbReference>
<evidence type="ECO:0000259" key="12">
    <source>
        <dbReference type="PROSITE" id="PS50011"/>
    </source>
</evidence>
<dbReference type="InterPro" id="IPR000719">
    <property type="entry name" value="Prot_kinase_dom"/>
</dbReference>
<keyword evidence="4 10" id="KW-0547">Nucleotide-binding</keyword>
<dbReference type="InterPro" id="IPR050122">
    <property type="entry name" value="RTK"/>
</dbReference>
<keyword evidence="14" id="KW-1185">Reference proteome</keyword>
<evidence type="ECO:0000256" key="10">
    <source>
        <dbReference type="PROSITE-ProRule" id="PRU10141"/>
    </source>
</evidence>
<dbReference type="PRINTS" id="PR00109">
    <property type="entry name" value="TYRKINASE"/>
</dbReference>
<dbReference type="GO" id="GO:0004714">
    <property type="term" value="F:transmembrane receptor protein tyrosine kinase activity"/>
    <property type="evidence" value="ECO:0007669"/>
    <property type="project" value="UniProtKB-EC"/>
</dbReference>
<evidence type="ECO:0000313" key="13">
    <source>
        <dbReference type="Ensembl" id="ENSGEVP00005024739.1"/>
    </source>
</evidence>
<dbReference type="InterPro" id="IPR001245">
    <property type="entry name" value="Ser-Thr/Tyr_kinase_cat_dom"/>
</dbReference>
<dbReference type="InterPro" id="IPR002011">
    <property type="entry name" value="Tyr_kinase_rcpt_2_CS"/>
</dbReference>
<dbReference type="PROSITE" id="PS50011">
    <property type="entry name" value="PROTEIN_KINASE_DOM"/>
    <property type="match status" value="1"/>
</dbReference>
<dbReference type="PROSITE" id="PS00109">
    <property type="entry name" value="PROTEIN_KINASE_TYR"/>
    <property type="match status" value="1"/>
</dbReference>
<evidence type="ECO:0000313" key="14">
    <source>
        <dbReference type="Proteomes" id="UP000694390"/>
    </source>
</evidence>
<comment type="similarity">
    <text evidence="11">Belongs to the protein kinase superfamily. Tyr protein kinase family. Insulin receptor subfamily.</text>
</comment>
<dbReference type="GO" id="GO:0007169">
    <property type="term" value="P:cell surface receptor protein tyrosine kinase signaling pathway"/>
    <property type="evidence" value="ECO:0007669"/>
    <property type="project" value="InterPro"/>
</dbReference>
<dbReference type="Proteomes" id="UP000694390">
    <property type="component" value="Unassembled WGS sequence"/>
</dbReference>
<dbReference type="InterPro" id="IPR008266">
    <property type="entry name" value="Tyr_kinase_AS"/>
</dbReference>
<keyword evidence="3" id="KW-0808">Transferase</keyword>
<dbReference type="GO" id="GO:0032006">
    <property type="term" value="P:regulation of TOR signaling"/>
    <property type="evidence" value="ECO:0007669"/>
    <property type="project" value="TreeGrafter"/>
</dbReference>
<evidence type="ECO:0000256" key="11">
    <source>
        <dbReference type="RuleBase" id="RU000312"/>
    </source>
</evidence>
<dbReference type="Gene3D" id="3.30.200.20">
    <property type="entry name" value="Phosphorylase Kinase, domain 1"/>
    <property type="match status" value="1"/>
</dbReference>
<keyword evidence="6 10" id="KW-0067">ATP-binding</keyword>
<feature type="binding site" evidence="10">
    <location>
        <position position="252"/>
    </location>
    <ligand>
        <name>ATP</name>
        <dbReference type="ChEBI" id="CHEBI:30616"/>
    </ligand>
</feature>
<dbReference type="Pfam" id="PF07714">
    <property type="entry name" value="PK_Tyr_Ser-Thr"/>
    <property type="match status" value="1"/>
</dbReference>
<keyword evidence="8 11" id="KW-0675">Receptor</keyword>
<comment type="catalytic activity">
    <reaction evidence="9 11">
        <text>L-tyrosyl-[protein] + ATP = O-phospho-L-tyrosyl-[protein] + ADP + H(+)</text>
        <dbReference type="Rhea" id="RHEA:10596"/>
        <dbReference type="Rhea" id="RHEA-COMP:10136"/>
        <dbReference type="Rhea" id="RHEA-COMP:20101"/>
        <dbReference type="ChEBI" id="CHEBI:15378"/>
        <dbReference type="ChEBI" id="CHEBI:30616"/>
        <dbReference type="ChEBI" id="CHEBI:46858"/>
        <dbReference type="ChEBI" id="CHEBI:61978"/>
        <dbReference type="ChEBI" id="CHEBI:456216"/>
        <dbReference type="EC" id="2.7.10.1"/>
    </reaction>
</comment>
<dbReference type="GO" id="GO:0005886">
    <property type="term" value="C:plasma membrane"/>
    <property type="evidence" value="ECO:0007669"/>
    <property type="project" value="TreeGrafter"/>
</dbReference>
<dbReference type="GO" id="GO:0005524">
    <property type="term" value="F:ATP binding"/>
    <property type="evidence" value="ECO:0007669"/>
    <property type="project" value="UniProtKB-UniRule"/>
</dbReference>
<feature type="domain" description="Protein kinase" evidence="12">
    <location>
        <begin position="217"/>
        <end position="491"/>
    </location>
</feature>
<dbReference type="InterPro" id="IPR011009">
    <property type="entry name" value="Kinase-like_dom_sf"/>
</dbReference>
<dbReference type="PANTHER" id="PTHR24416:SF527">
    <property type="entry name" value="PROTO-ONCOGENE TYROSINE-PROTEIN KINASE ROS"/>
    <property type="match status" value="1"/>
</dbReference>
<evidence type="ECO:0000256" key="5">
    <source>
        <dbReference type="ARBA" id="ARBA00022777"/>
    </source>
</evidence>
<dbReference type="GO" id="GO:0043235">
    <property type="term" value="C:receptor complex"/>
    <property type="evidence" value="ECO:0007669"/>
    <property type="project" value="TreeGrafter"/>
</dbReference>
<dbReference type="PROSITE" id="PS00107">
    <property type="entry name" value="PROTEIN_KINASE_ATP"/>
    <property type="match status" value="1"/>
</dbReference>
<dbReference type="Gene3D" id="1.10.510.10">
    <property type="entry name" value="Transferase(Phosphotransferase) domain 1"/>
    <property type="match status" value="1"/>
</dbReference>
<dbReference type="CDD" id="cd05044">
    <property type="entry name" value="PTKc_c-ros"/>
    <property type="match status" value="1"/>
</dbReference>
<proteinExistence type="inferred from homology"/>